<proteinExistence type="predicted"/>
<dbReference type="GeneID" id="38774123"/>
<dbReference type="AlphaFoldDB" id="A0A401G4U7"/>
<dbReference type="EMBL" id="BFAD01000001">
    <property type="protein sequence ID" value="GBE77206.1"/>
    <property type="molecule type" value="Genomic_DNA"/>
</dbReference>
<dbReference type="RefSeq" id="XP_027608119.1">
    <property type="nucleotide sequence ID" value="XM_027752318.1"/>
</dbReference>
<name>A0A401G4U7_9APHY</name>
<comment type="caution">
    <text evidence="1">The sequence shown here is derived from an EMBL/GenBank/DDBJ whole genome shotgun (WGS) entry which is preliminary data.</text>
</comment>
<evidence type="ECO:0000313" key="2">
    <source>
        <dbReference type="Proteomes" id="UP000287166"/>
    </source>
</evidence>
<keyword evidence="2" id="KW-1185">Reference proteome</keyword>
<reference evidence="1 2" key="1">
    <citation type="journal article" date="2018" name="Sci. Rep.">
        <title>Genome sequence of the cauliflower mushroom Sparassis crispa (Hanabiratake) and its association with beneficial usage.</title>
        <authorList>
            <person name="Kiyama R."/>
            <person name="Furutani Y."/>
            <person name="Kawaguchi K."/>
            <person name="Nakanishi T."/>
        </authorList>
    </citation>
    <scope>NUCLEOTIDE SEQUENCE [LARGE SCALE GENOMIC DNA]</scope>
</reference>
<sequence length="109" mass="11557">MGCTPTHSASNVNNRAFTEGFPWEVCQDGEAECVLPPPTIARLNISTMRRGFTVPSGCSSPSSRYSQNVLAVPFDSWNAVSRGENECVLTGSKSTAGNLVDAAYSSVPL</sequence>
<gene>
    <name evidence="1" type="ORF">SCP_0100780</name>
</gene>
<organism evidence="1 2">
    <name type="scientific">Sparassis crispa</name>
    <dbReference type="NCBI Taxonomy" id="139825"/>
    <lineage>
        <taxon>Eukaryota</taxon>
        <taxon>Fungi</taxon>
        <taxon>Dikarya</taxon>
        <taxon>Basidiomycota</taxon>
        <taxon>Agaricomycotina</taxon>
        <taxon>Agaricomycetes</taxon>
        <taxon>Polyporales</taxon>
        <taxon>Sparassidaceae</taxon>
        <taxon>Sparassis</taxon>
    </lineage>
</organism>
<evidence type="ECO:0000313" key="1">
    <source>
        <dbReference type="EMBL" id="GBE77206.1"/>
    </source>
</evidence>
<protein>
    <submittedName>
        <fullName evidence="1">Uncharacterized protein</fullName>
    </submittedName>
</protein>
<dbReference type="InParanoid" id="A0A401G4U7"/>
<dbReference type="Proteomes" id="UP000287166">
    <property type="component" value="Unassembled WGS sequence"/>
</dbReference>
<accession>A0A401G4U7</accession>